<comment type="caution">
    <text evidence="8">The sequence shown here is derived from an EMBL/GenBank/DDBJ whole genome shotgun (WGS) entry which is preliminary data.</text>
</comment>
<keyword evidence="6" id="KW-0482">Metalloprotease</keyword>
<dbReference type="Proteomes" id="UP001596528">
    <property type="component" value="Unassembled WGS sequence"/>
</dbReference>
<name>A0ABW2VBB7_9BACL</name>
<dbReference type="InterPro" id="IPR010994">
    <property type="entry name" value="RuvA_2-like"/>
</dbReference>
<dbReference type="Pfam" id="PF04002">
    <property type="entry name" value="RadC"/>
    <property type="match status" value="1"/>
</dbReference>
<dbReference type="InterPro" id="IPR025657">
    <property type="entry name" value="RadC_JAB"/>
</dbReference>
<evidence type="ECO:0000256" key="6">
    <source>
        <dbReference type="ARBA" id="ARBA00023049"/>
    </source>
</evidence>
<evidence type="ECO:0000313" key="9">
    <source>
        <dbReference type="Proteomes" id="UP001596528"/>
    </source>
</evidence>
<dbReference type="InterPro" id="IPR001405">
    <property type="entry name" value="UPF0758"/>
</dbReference>
<dbReference type="EMBL" id="JBHTGQ010000050">
    <property type="protein sequence ID" value="MFC7751588.1"/>
    <property type="molecule type" value="Genomic_DNA"/>
</dbReference>
<dbReference type="PANTHER" id="PTHR30471">
    <property type="entry name" value="DNA REPAIR PROTEIN RADC"/>
    <property type="match status" value="1"/>
</dbReference>
<proteinExistence type="inferred from homology"/>
<dbReference type="RefSeq" id="WP_281281920.1">
    <property type="nucleotide sequence ID" value="NZ_JBHTGQ010000050.1"/>
</dbReference>
<organism evidence="8 9">
    <name type="scientific">Paenibacillus thermoaerophilus</name>
    <dbReference type="NCBI Taxonomy" id="1215385"/>
    <lineage>
        <taxon>Bacteria</taxon>
        <taxon>Bacillati</taxon>
        <taxon>Bacillota</taxon>
        <taxon>Bacilli</taxon>
        <taxon>Bacillales</taxon>
        <taxon>Paenibacillaceae</taxon>
        <taxon>Paenibacillus</taxon>
    </lineage>
</organism>
<keyword evidence="2" id="KW-0645">Protease</keyword>
<dbReference type="InterPro" id="IPR037518">
    <property type="entry name" value="MPN"/>
</dbReference>
<dbReference type="NCBIfam" id="TIGR00608">
    <property type="entry name" value="radc"/>
    <property type="match status" value="1"/>
</dbReference>
<protein>
    <submittedName>
        <fullName evidence="8">DNA repair protein RadC</fullName>
    </submittedName>
</protein>
<dbReference type="SUPFAM" id="SSF47781">
    <property type="entry name" value="RuvA domain 2-like"/>
    <property type="match status" value="1"/>
</dbReference>
<evidence type="ECO:0000256" key="4">
    <source>
        <dbReference type="ARBA" id="ARBA00022801"/>
    </source>
</evidence>
<keyword evidence="3" id="KW-0479">Metal-binding</keyword>
<evidence type="ECO:0000256" key="3">
    <source>
        <dbReference type="ARBA" id="ARBA00022723"/>
    </source>
</evidence>
<gene>
    <name evidence="8" type="primary">radC</name>
    <name evidence="8" type="ORF">ACFQWB_16865</name>
</gene>
<comment type="similarity">
    <text evidence="1">Belongs to the UPF0758 family.</text>
</comment>
<feature type="domain" description="MPN" evidence="7">
    <location>
        <begin position="78"/>
        <end position="200"/>
    </location>
</feature>
<evidence type="ECO:0000256" key="2">
    <source>
        <dbReference type="ARBA" id="ARBA00022670"/>
    </source>
</evidence>
<dbReference type="CDD" id="cd08071">
    <property type="entry name" value="MPN_DUF2466"/>
    <property type="match status" value="1"/>
</dbReference>
<evidence type="ECO:0000313" key="8">
    <source>
        <dbReference type="EMBL" id="MFC7751588.1"/>
    </source>
</evidence>
<dbReference type="PROSITE" id="PS50249">
    <property type="entry name" value="MPN"/>
    <property type="match status" value="1"/>
</dbReference>
<dbReference type="Gene3D" id="1.10.150.20">
    <property type="entry name" value="5' to 3' exonuclease, C-terminal subdomain"/>
    <property type="match status" value="1"/>
</dbReference>
<evidence type="ECO:0000256" key="1">
    <source>
        <dbReference type="ARBA" id="ARBA00010243"/>
    </source>
</evidence>
<keyword evidence="9" id="KW-1185">Reference proteome</keyword>
<dbReference type="SUPFAM" id="SSF102712">
    <property type="entry name" value="JAB1/MPN domain"/>
    <property type="match status" value="1"/>
</dbReference>
<accession>A0ABW2VBB7</accession>
<reference evidence="9" key="1">
    <citation type="journal article" date="2019" name="Int. J. Syst. Evol. Microbiol.">
        <title>The Global Catalogue of Microorganisms (GCM) 10K type strain sequencing project: providing services to taxonomists for standard genome sequencing and annotation.</title>
        <authorList>
            <consortium name="The Broad Institute Genomics Platform"/>
            <consortium name="The Broad Institute Genome Sequencing Center for Infectious Disease"/>
            <person name="Wu L."/>
            <person name="Ma J."/>
        </authorList>
    </citation>
    <scope>NUCLEOTIDE SEQUENCE [LARGE SCALE GENOMIC DNA]</scope>
    <source>
        <strain evidence="9">JCM 18657</strain>
    </source>
</reference>
<evidence type="ECO:0000256" key="5">
    <source>
        <dbReference type="ARBA" id="ARBA00022833"/>
    </source>
</evidence>
<dbReference type="NCBIfam" id="NF000642">
    <property type="entry name" value="PRK00024.1"/>
    <property type="match status" value="1"/>
</dbReference>
<evidence type="ECO:0000259" key="7">
    <source>
        <dbReference type="PROSITE" id="PS50249"/>
    </source>
</evidence>
<dbReference type="PANTHER" id="PTHR30471:SF3">
    <property type="entry name" value="UPF0758 PROTEIN YEES-RELATED"/>
    <property type="match status" value="1"/>
</dbReference>
<sequence>MNHYDTIKSLFAQTLAERPGSYIVEELFSCFPSIADLMSVTEQELMQIKGVGKVRAKQILAALELARKLNVPVESQYIIRSPRDAANLLIPEMRYLQCEHFVVLFLNTKNGVIARETISIGSLNASIVHPREVFKAAIKRSSASIIAAHNHPSSNPIPSSEDIQITKRLVECGNIIGIDVLDHIIIGGDQFYSMKKHGLI</sequence>
<keyword evidence="4" id="KW-0378">Hydrolase</keyword>
<dbReference type="Gene3D" id="3.40.140.10">
    <property type="entry name" value="Cytidine Deaminase, domain 2"/>
    <property type="match status" value="1"/>
</dbReference>
<keyword evidence="5" id="KW-0862">Zinc</keyword>